<dbReference type="InterPro" id="IPR043129">
    <property type="entry name" value="ATPase_NBD"/>
</dbReference>
<dbReference type="EMBL" id="DS016469">
    <property type="protein sequence ID" value="KOB87167.1"/>
    <property type="molecule type" value="Genomic_DNA"/>
</dbReference>
<sequence>MRKYKNELNFSNVPEKKNVCCSLDIGGTLIKVVYVNHKYLPEVIIKENTDPLRIKRNENRIYI</sequence>
<dbReference type="AlphaFoldDB" id="A0A0L7M2P3"/>
<evidence type="ECO:0000313" key="1">
    <source>
        <dbReference type="EMBL" id="KOB87167.1"/>
    </source>
</evidence>
<reference evidence="2" key="1">
    <citation type="submission" date="2006-09" db="EMBL/GenBank/DDBJ databases">
        <title>Annotation of Plasmodium falciparum Dd2.</title>
        <authorList>
            <consortium name="The Broad Institute Genome Sequencing Platform"/>
            <person name="Volkman S.K."/>
            <person name="Neafsey D.E."/>
            <person name="Dash A.P."/>
            <person name="Chitnis C.E."/>
            <person name="Hartl D.L."/>
            <person name="Young S.K."/>
            <person name="Zeng Q."/>
            <person name="Koehrsen M."/>
            <person name="Alvarado L."/>
            <person name="Berlin A."/>
            <person name="Borenstein D."/>
            <person name="Chapman S.B."/>
            <person name="Chen Z."/>
            <person name="Engels R."/>
            <person name="Freedman E."/>
            <person name="Gellesch M."/>
            <person name="Goldberg J."/>
            <person name="Griggs A."/>
            <person name="Gujja S."/>
            <person name="Heilman E.R."/>
            <person name="Heiman D.I."/>
            <person name="Howarth C."/>
            <person name="Jen D."/>
            <person name="Larson L."/>
            <person name="Mehta T."/>
            <person name="Neiman D."/>
            <person name="Park D."/>
            <person name="Pearson M."/>
            <person name="Roberts A."/>
            <person name="Saif S."/>
            <person name="Shea T."/>
            <person name="Shenoy N."/>
            <person name="Sisk P."/>
            <person name="Stolte C."/>
            <person name="Sykes S."/>
            <person name="Walk T."/>
            <person name="White J."/>
            <person name="Yandava C."/>
            <person name="Haas B."/>
            <person name="Henn M.R."/>
            <person name="Nusbaum C."/>
            <person name="Birren B."/>
        </authorList>
    </citation>
    <scope>NUCLEOTIDE SEQUENCE [LARGE SCALE GENOMIC DNA]</scope>
</reference>
<gene>
    <name evidence="1" type="ORF">PFDG_03195</name>
</gene>
<dbReference type="SUPFAM" id="SSF53067">
    <property type="entry name" value="Actin-like ATPase domain"/>
    <property type="match status" value="1"/>
</dbReference>
<dbReference type="Proteomes" id="UP000054282">
    <property type="component" value="Unassembled WGS sequence"/>
</dbReference>
<dbReference type="KEGG" id="pfd:PFDG_03195"/>
<evidence type="ECO:0008006" key="3">
    <source>
        <dbReference type="Google" id="ProtNLM"/>
    </source>
</evidence>
<proteinExistence type="predicted"/>
<organism evidence="1 2">
    <name type="scientific">Plasmodium falciparum (isolate Dd2)</name>
    <dbReference type="NCBI Taxonomy" id="57267"/>
    <lineage>
        <taxon>Eukaryota</taxon>
        <taxon>Sar</taxon>
        <taxon>Alveolata</taxon>
        <taxon>Apicomplexa</taxon>
        <taxon>Aconoidasida</taxon>
        <taxon>Haemosporida</taxon>
        <taxon>Plasmodiidae</taxon>
        <taxon>Plasmodium</taxon>
        <taxon>Plasmodium (Laverania)</taxon>
    </lineage>
</organism>
<evidence type="ECO:0000313" key="2">
    <source>
        <dbReference type="Proteomes" id="UP000054282"/>
    </source>
</evidence>
<reference evidence="2" key="2">
    <citation type="submission" date="2006-09" db="EMBL/GenBank/DDBJ databases">
        <title>The genome sequence of Plasmodium falciparum Dd2.</title>
        <authorList>
            <consortium name="The Broad Institute Genome Sequencing Platform"/>
            <person name="Birren B."/>
            <person name="Lander E."/>
            <person name="Galagan J."/>
            <person name="Nusbaum C."/>
            <person name="Devon K."/>
            <person name="Henn M."/>
            <person name="Jaffe D."/>
            <person name="Butler J."/>
            <person name="Alvarez P."/>
            <person name="Gnerre S."/>
            <person name="Grabherr M."/>
            <person name="Kleber M."/>
            <person name="Mauceli E."/>
            <person name="Brockman W."/>
            <person name="MacCallum I.A."/>
            <person name="Rounsley S."/>
            <person name="Young S."/>
            <person name="LaButti K."/>
            <person name="Pushparaj V."/>
            <person name="DeCaprio D."/>
            <person name="Crawford M."/>
            <person name="Koehrsen M."/>
            <person name="Engels R."/>
            <person name="Montgomery P."/>
            <person name="Pearson M."/>
            <person name="Howarth C."/>
            <person name="Larson L."/>
            <person name="Luoma S."/>
            <person name="White J."/>
            <person name="Kodira C."/>
            <person name="Zeng Q."/>
            <person name="O'Leary S."/>
            <person name="Yandava C."/>
            <person name="Alvarado L."/>
            <person name="Wirth D."/>
            <person name="Volkman S."/>
            <person name="Hartl D."/>
        </authorList>
    </citation>
    <scope>NUCLEOTIDE SEQUENCE [LARGE SCALE GENOMIC DNA]</scope>
</reference>
<protein>
    <recommendedName>
        <fullName evidence="3">Pantothenate kinase</fullName>
    </recommendedName>
</protein>
<accession>A0A0L7M2P3</accession>
<name>A0A0L7M2P3_PLAF4</name>